<keyword evidence="2" id="KW-1185">Reference proteome</keyword>
<evidence type="ECO:0000313" key="1">
    <source>
        <dbReference type="EMBL" id="RYR42266.1"/>
    </source>
</evidence>
<reference evidence="1 2" key="1">
    <citation type="submission" date="2019-01" db="EMBL/GenBank/DDBJ databases">
        <title>Sequencing of cultivated peanut Arachis hypogaea provides insights into genome evolution and oil improvement.</title>
        <authorList>
            <person name="Chen X."/>
        </authorList>
    </citation>
    <scope>NUCLEOTIDE SEQUENCE [LARGE SCALE GENOMIC DNA]</scope>
    <source>
        <strain evidence="2">cv. Fuhuasheng</strain>
        <tissue evidence="1">Leaves</tissue>
    </source>
</reference>
<proteinExistence type="predicted"/>
<gene>
    <name evidence="1" type="ORF">Ahy_A08g038733</name>
</gene>
<dbReference type="Proteomes" id="UP000289738">
    <property type="component" value="Chromosome A08"/>
</dbReference>
<organism evidence="1 2">
    <name type="scientific">Arachis hypogaea</name>
    <name type="common">Peanut</name>
    <dbReference type="NCBI Taxonomy" id="3818"/>
    <lineage>
        <taxon>Eukaryota</taxon>
        <taxon>Viridiplantae</taxon>
        <taxon>Streptophyta</taxon>
        <taxon>Embryophyta</taxon>
        <taxon>Tracheophyta</taxon>
        <taxon>Spermatophyta</taxon>
        <taxon>Magnoliopsida</taxon>
        <taxon>eudicotyledons</taxon>
        <taxon>Gunneridae</taxon>
        <taxon>Pentapetalae</taxon>
        <taxon>rosids</taxon>
        <taxon>fabids</taxon>
        <taxon>Fabales</taxon>
        <taxon>Fabaceae</taxon>
        <taxon>Papilionoideae</taxon>
        <taxon>50 kb inversion clade</taxon>
        <taxon>dalbergioids sensu lato</taxon>
        <taxon>Dalbergieae</taxon>
        <taxon>Pterocarpus clade</taxon>
        <taxon>Arachis</taxon>
    </lineage>
</organism>
<dbReference type="EMBL" id="SDMP01000008">
    <property type="protein sequence ID" value="RYR42266.1"/>
    <property type="molecule type" value="Genomic_DNA"/>
</dbReference>
<dbReference type="AlphaFoldDB" id="A0A445BUJ2"/>
<evidence type="ECO:0000313" key="2">
    <source>
        <dbReference type="Proteomes" id="UP000289738"/>
    </source>
</evidence>
<name>A0A445BUJ2_ARAHY</name>
<sequence length="169" mass="19311">MATNEISSTLRRSASGVKQENSASSSIPCVVHAGDLNDGVAPRYFCGVYAIIYMSRTISNANRIFLICPFYKYIILEILAGKNNRIASFFLGDEHLARIRSNSCISDKRHLGEKDVEVIEEEEKLDHRMAVLEEVTALEKKKSINLLYWYNCMCCLYCFLCMQCLRNEF</sequence>
<protein>
    <submittedName>
        <fullName evidence="1">Uncharacterized protein</fullName>
    </submittedName>
</protein>
<accession>A0A445BUJ2</accession>
<comment type="caution">
    <text evidence="1">The sequence shown here is derived from an EMBL/GenBank/DDBJ whole genome shotgun (WGS) entry which is preliminary data.</text>
</comment>